<dbReference type="NCBIfam" id="TIGR02937">
    <property type="entry name" value="sigma70-ECF"/>
    <property type="match status" value="1"/>
</dbReference>
<dbReference type="SUPFAM" id="SSF88659">
    <property type="entry name" value="Sigma3 and sigma4 domains of RNA polymerase sigma factors"/>
    <property type="match status" value="1"/>
</dbReference>
<dbReference type="PANTHER" id="PTHR43133">
    <property type="entry name" value="RNA POLYMERASE ECF-TYPE SIGMA FACTO"/>
    <property type="match status" value="1"/>
</dbReference>
<evidence type="ECO:0000256" key="5">
    <source>
        <dbReference type="ARBA" id="ARBA00023163"/>
    </source>
</evidence>
<name>A0A1H0LJF0_9ACTN</name>
<dbReference type="InterPro" id="IPR013325">
    <property type="entry name" value="RNA_pol_sigma_r2"/>
</dbReference>
<dbReference type="CDD" id="cd06171">
    <property type="entry name" value="Sigma70_r4"/>
    <property type="match status" value="1"/>
</dbReference>
<dbReference type="Gene3D" id="1.10.1740.10">
    <property type="match status" value="1"/>
</dbReference>
<dbReference type="InterPro" id="IPR014325">
    <property type="entry name" value="RNA_pol_sigma-E_actinobac"/>
</dbReference>
<dbReference type="InterPro" id="IPR014284">
    <property type="entry name" value="RNA_pol_sigma-70_dom"/>
</dbReference>
<dbReference type="NCBIfam" id="TIGR02983">
    <property type="entry name" value="SigE-fam_strep"/>
    <property type="match status" value="1"/>
</dbReference>
<dbReference type="STRING" id="1005944.SAMN05192576_0259"/>
<evidence type="ECO:0000256" key="1">
    <source>
        <dbReference type="ARBA" id="ARBA00010641"/>
    </source>
</evidence>
<dbReference type="InterPro" id="IPR013324">
    <property type="entry name" value="RNA_pol_sigma_r3/r4-like"/>
</dbReference>
<evidence type="ECO:0000259" key="7">
    <source>
        <dbReference type="Pfam" id="PF08281"/>
    </source>
</evidence>
<dbReference type="InterPro" id="IPR039425">
    <property type="entry name" value="RNA_pol_sigma-70-like"/>
</dbReference>
<dbReference type="Pfam" id="PF08281">
    <property type="entry name" value="Sigma70_r4_2"/>
    <property type="match status" value="1"/>
</dbReference>
<comment type="similarity">
    <text evidence="1">Belongs to the sigma-70 factor family. ECF subfamily.</text>
</comment>
<keyword evidence="4" id="KW-0238">DNA-binding</keyword>
<keyword evidence="9" id="KW-1185">Reference proteome</keyword>
<dbReference type="GO" id="GO:0003677">
    <property type="term" value="F:DNA binding"/>
    <property type="evidence" value="ECO:0007669"/>
    <property type="project" value="UniProtKB-KW"/>
</dbReference>
<accession>A0A1H0LJF0</accession>
<organism evidence="8 9">
    <name type="scientific">Nocardioides szechwanensis</name>
    <dbReference type="NCBI Taxonomy" id="1005944"/>
    <lineage>
        <taxon>Bacteria</taxon>
        <taxon>Bacillati</taxon>
        <taxon>Actinomycetota</taxon>
        <taxon>Actinomycetes</taxon>
        <taxon>Propionibacteriales</taxon>
        <taxon>Nocardioidaceae</taxon>
        <taxon>Nocardioides</taxon>
    </lineage>
</organism>
<dbReference type="Pfam" id="PF04542">
    <property type="entry name" value="Sigma70_r2"/>
    <property type="match status" value="1"/>
</dbReference>
<gene>
    <name evidence="8" type="ORF">SAMN05192576_0259</name>
</gene>
<dbReference type="InterPro" id="IPR013249">
    <property type="entry name" value="RNA_pol_sigma70_r4_t2"/>
</dbReference>
<evidence type="ECO:0000256" key="3">
    <source>
        <dbReference type="ARBA" id="ARBA00023082"/>
    </source>
</evidence>
<dbReference type="PANTHER" id="PTHR43133:SF50">
    <property type="entry name" value="ECF RNA POLYMERASE SIGMA FACTOR SIGM"/>
    <property type="match status" value="1"/>
</dbReference>
<keyword evidence="5" id="KW-0804">Transcription</keyword>
<feature type="domain" description="RNA polymerase sigma factor 70 region 4 type 2" evidence="7">
    <location>
        <begin position="112"/>
        <end position="164"/>
    </location>
</feature>
<evidence type="ECO:0000256" key="2">
    <source>
        <dbReference type="ARBA" id="ARBA00023015"/>
    </source>
</evidence>
<sequence>MSEARTMSRPTAVTDFEEFVAARSAALWRSAYLLTGDRQRAEDLLQTALVKTWRRWESIARREAVESYVRAAMATTYTDWWRRRWNGEVSTGDLPDTAPAGVGEAAGVEVRRDVLAALDLLPRGQRAVVVLRYFDDLTEQQTAEALGISVGTVKSQTSRALAALRTSPLFAEGDPS</sequence>
<proteinExistence type="inferred from homology"/>
<dbReference type="GO" id="GO:0006352">
    <property type="term" value="P:DNA-templated transcription initiation"/>
    <property type="evidence" value="ECO:0007669"/>
    <property type="project" value="InterPro"/>
</dbReference>
<dbReference type="EMBL" id="FNIC01000012">
    <property type="protein sequence ID" value="SDO68060.1"/>
    <property type="molecule type" value="Genomic_DNA"/>
</dbReference>
<evidence type="ECO:0000313" key="8">
    <source>
        <dbReference type="EMBL" id="SDO68060.1"/>
    </source>
</evidence>
<dbReference type="InterPro" id="IPR007627">
    <property type="entry name" value="RNA_pol_sigma70_r2"/>
</dbReference>
<evidence type="ECO:0000256" key="4">
    <source>
        <dbReference type="ARBA" id="ARBA00023125"/>
    </source>
</evidence>
<evidence type="ECO:0000259" key="6">
    <source>
        <dbReference type="Pfam" id="PF04542"/>
    </source>
</evidence>
<dbReference type="Proteomes" id="UP000199004">
    <property type="component" value="Unassembled WGS sequence"/>
</dbReference>
<reference evidence="8 9" key="1">
    <citation type="submission" date="2016-10" db="EMBL/GenBank/DDBJ databases">
        <authorList>
            <person name="de Groot N.N."/>
        </authorList>
    </citation>
    <scope>NUCLEOTIDE SEQUENCE [LARGE SCALE GENOMIC DNA]</scope>
    <source>
        <strain evidence="8 9">CGMCC 1.11147</strain>
    </source>
</reference>
<feature type="domain" description="RNA polymerase sigma-70 region 2" evidence="6">
    <location>
        <begin position="25"/>
        <end position="85"/>
    </location>
</feature>
<dbReference type="InterPro" id="IPR036388">
    <property type="entry name" value="WH-like_DNA-bd_sf"/>
</dbReference>
<keyword evidence="2" id="KW-0805">Transcription regulation</keyword>
<keyword evidence="3" id="KW-0731">Sigma factor</keyword>
<dbReference type="Gene3D" id="1.10.10.10">
    <property type="entry name" value="Winged helix-like DNA-binding domain superfamily/Winged helix DNA-binding domain"/>
    <property type="match status" value="1"/>
</dbReference>
<protein>
    <submittedName>
        <fullName evidence="8">RNA polymerase sigma-70 factor, sigma-E family</fullName>
    </submittedName>
</protein>
<dbReference type="GO" id="GO:0016987">
    <property type="term" value="F:sigma factor activity"/>
    <property type="evidence" value="ECO:0007669"/>
    <property type="project" value="UniProtKB-KW"/>
</dbReference>
<evidence type="ECO:0000313" key="9">
    <source>
        <dbReference type="Proteomes" id="UP000199004"/>
    </source>
</evidence>
<dbReference type="SUPFAM" id="SSF88946">
    <property type="entry name" value="Sigma2 domain of RNA polymerase sigma factors"/>
    <property type="match status" value="1"/>
</dbReference>
<dbReference type="AlphaFoldDB" id="A0A1H0LJF0"/>